<reference evidence="14 15" key="1">
    <citation type="journal article" date="2019" name="Sci. Rep.">
        <title>A high-quality genome of Eragrostis curvula grass provides insights into Poaceae evolution and supports new strategies to enhance forage quality.</title>
        <authorList>
            <person name="Carballo J."/>
            <person name="Santos B.A.C.M."/>
            <person name="Zappacosta D."/>
            <person name="Garbus I."/>
            <person name="Selva J.P."/>
            <person name="Gallo C.A."/>
            <person name="Diaz A."/>
            <person name="Albertini E."/>
            <person name="Caccamo M."/>
            <person name="Echenique V."/>
        </authorList>
    </citation>
    <scope>NUCLEOTIDE SEQUENCE [LARGE SCALE GENOMIC DNA]</scope>
    <source>
        <strain evidence="15">cv. Victoria</strain>
        <tissue evidence="14">Leaf</tissue>
    </source>
</reference>
<evidence type="ECO:0000256" key="6">
    <source>
        <dbReference type="ARBA" id="ARBA00022741"/>
    </source>
</evidence>
<keyword evidence="9 11" id="KW-0472">Membrane</keyword>
<dbReference type="PANTHER" id="PTHR48053:SF126">
    <property type="entry name" value="MDIS1-INTERACTING RECEPTOR LIKE KINASE 2-LIKE ISOFORM X1"/>
    <property type="match status" value="1"/>
</dbReference>
<dbReference type="SMART" id="SM00369">
    <property type="entry name" value="LRR_TYP"/>
    <property type="match status" value="7"/>
</dbReference>
<dbReference type="GO" id="GO:0005524">
    <property type="term" value="F:ATP binding"/>
    <property type="evidence" value="ECO:0007669"/>
    <property type="project" value="UniProtKB-KW"/>
</dbReference>
<evidence type="ECO:0000256" key="12">
    <source>
        <dbReference type="SAM" id="SignalP"/>
    </source>
</evidence>
<evidence type="ECO:0000256" key="9">
    <source>
        <dbReference type="ARBA" id="ARBA00023136"/>
    </source>
</evidence>
<dbReference type="GO" id="GO:0016020">
    <property type="term" value="C:membrane"/>
    <property type="evidence" value="ECO:0007669"/>
    <property type="project" value="UniProtKB-SubCell"/>
</dbReference>
<dbReference type="InterPro" id="IPR003591">
    <property type="entry name" value="Leu-rich_rpt_typical-subtyp"/>
</dbReference>
<proteinExistence type="predicted"/>
<dbReference type="Gramene" id="TVU17303">
    <property type="protein sequence ID" value="TVU17303"/>
    <property type="gene ID" value="EJB05_33325"/>
</dbReference>
<protein>
    <recommendedName>
        <fullName evidence="13">Leucine-rich repeat-containing N-terminal plant-type domain-containing protein</fullName>
    </recommendedName>
</protein>
<evidence type="ECO:0000256" key="2">
    <source>
        <dbReference type="ARBA" id="ARBA00022614"/>
    </source>
</evidence>
<keyword evidence="7" id="KW-0067">ATP-binding</keyword>
<dbReference type="EMBL" id="RWGY01000029">
    <property type="protein sequence ID" value="TVU17303.1"/>
    <property type="molecule type" value="Genomic_DNA"/>
</dbReference>
<evidence type="ECO:0000256" key="4">
    <source>
        <dbReference type="ARBA" id="ARBA00022729"/>
    </source>
</evidence>
<keyword evidence="6" id="KW-0547">Nucleotide-binding</keyword>
<dbReference type="PRINTS" id="PR00019">
    <property type="entry name" value="LEURICHRPT"/>
</dbReference>
<dbReference type="Pfam" id="PF08263">
    <property type="entry name" value="LRRNT_2"/>
    <property type="match status" value="1"/>
</dbReference>
<keyword evidence="15" id="KW-1185">Reference proteome</keyword>
<comment type="subcellular location">
    <subcellularLocation>
        <location evidence="1">Membrane</location>
        <topology evidence="1">Single-pass membrane protein</topology>
    </subcellularLocation>
</comment>
<dbReference type="Proteomes" id="UP000324897">
    <property type="component" value="Chromosome 7"/>
</dbReference>
<dbReference type="Pfam" id="PF00560">
    <property type="entry name" value="LRR_1"/>
    <property type="match status" value="6"/>
</dbReference>
<comment type="caution">
    <text evidence="14">The sequence shown here is derived from an EMBL/GenBank/DDBJ whole genome shotgun (WGS) entry which is preliminary data.</text>
</comment>
<dbReference type="InterPro" id="IPR001611">
    <property type="entry name" value="Leu-rich_rpt"/>
</dbReference>
<gene>
    <name evidence="14" type="ORF">EJB05_33325</name>
</gene>
<evidence type="ECO:0000256" key="11">
    <source>
        <dbReference type="SAM" id="Phobius"/>
    </source>
</evidence>
<feature type="domain" description="Leucine-rich repeat-containing N-terminal plant-type" evidence="13">
    <location>
        <begin position="33"/>
        <end position="71"/>
    </location>
</feature>
<dbReference type="InterPro" id="IPR032675">
    <property type="entry name" value="LRR_dom_sf"/>
</dbReference>
<dbReference type="PANTHER" id="PTHR48053">
    <property type="entry name" value="LEUCINE RICH REPEAT FAMILY PROTEIN, EXPRESSED"/>
    <property type="match status" value="1"/>
</dbReference>
<dbReference type="GO" id="GO:0004674">
    <property type="term" value="F:protein serine/threonine kinase activity"/>
    <property type="evidence" value="ECO:0007669"/>
    <property type="project" value="UniProtKB-EC"/>
</dbReference>
<dbReference type="Pfam" id="PF13855">
    <property type="entry name" value="LRR_8"/>
    <property type="match status" value="1"/>
</dbReference>
<dbReference type="InterPro" id="IPR051716">
    <property type="entry name" value="Plant_RL_S/T_kinase"/>
</dbReference>
<dbReference type="OrthoDB" id="551849at2759"/>
<evidence type="ECO:0000256" key="3">
    <source>
        <dbReference type="ARBA" id="ARBA00022692"/>
    </source>
</evidence>
<keyword evidence="4 12" id="KW-0732">Signal</keyword>
<organism evidence="14 15">
    <name type="scientific">Eragrostis curvula</name>
    <name type="common">weeping love grass</name>
    <dbReference type="NCBI Taxonomy" id="38414"/>
    <lineage>
        <taxon>Eukaryota</taxon>
        <taxon>Viridiplantae</taxon>
        <taxon>Streptophyta</taxon>
        <taxon>Embryophyta</taxon>
        <taxon>Tracheophyta</taxon>
        <taxon>Spermatophyta</taxon>
        <taxon>Magnoliopsida</taxon>
        <taxon>Liliopsida</taxon>
        <taxon>Poales</taxon>
        <taxon>Poaceae</taxon>
        <taxon>PACMAD clade</taxon>
        <taxon>Chloridoideae</taxon>
        <taxon>Eragrostideae</taxon>
        <taxon>Eragrostidinae</taxon>
        <taxon>Eragrostis</taxon>
    </lineage>
</organism>
<dbReference type="Pfam" id="PF13516">
    <property type="entry name" value="LRR_6"/>
    <property type="match status" value="1"/>
</dbReference>
<evidence type="ECO:0000259" key="13">
    <source>
        <dbReference type="Pfam" id="PF08263"/>
    </source>
</evidence>
<feature type="signal peptide" evidence="12">
    <location>
        <begin position="1"/>
        <end position="31"/>
    </location>
</feature>
<dbReference type="PROSITE" id="PS51450">
    <property type="entry name" value="LRR"/>
    <property type="match status" value="1"/>
</dbReference>
<evidence type="ECO:0000313" key="15">
    <source>
        <dbReference type="Proteomes" id="UP000324897"/>
    </source>
</evidence>
<dbReference type="InterPro" id="IPR013210">
    <property type="entry name" value="LRR_N_plant-typ"/>
</dbReference>
<evidence type="ECO:0000313" key="14">
    <source>
        <dbReference type="EMBL" id="TVU17303.1"/>
    </source>
</evidence>
<evidence type="ECO:0000256" key="1">
    <source>
        <dbReference type="ARBA" id="ARBA00004167"/>
    </source>
</evidence>
<feature type="transmembrane region" description="Helical" evidence="11">
    <location>
        <begin position="542"/>
        <end position="567"/>
    </location>
</feature>
<accession>A0A5J9U0X1</accession>
<dbReference type="FunFam" id="3.80.10.10:FF:000591">
    <property type="entry name" value="Leucine-rich repeat receptor protein kinase MSP1"/>
    <property type="match status" value="1"/>
</dbReference>
<keyword evidence="2" id="KW-0433">Leucine-rich repeat</keyword>
<keyword evidence="10" id="KW-0675">Receptor</keyword>
<evidence type="ECO:0000256" key="10">
    <source>
        <dbReference type="ARBA" id="ARBA00023170"/>
    </source>
</evidence>
<keyword evidence="5" id="KW-0677">Repeat</keyword>
<evidence type="ECO:0000256" key="8">
    <source>
        <dbReference type="ARBA" id="ARBA00022989"/>
    </source>
</evidence>
<sequence length="715" mass="78567">MPPKITFKMMGSHGFCLFILLTCFIPISVSAENNDIRSLFTLRDAVTEGKGFLRNWFHSEIPPCSWSGITCVGRTVVAIDLSSVPVYAPFPSCIGSFRSLVRLDFSGCGFSSELPDTWGNLQHLQYLDLSNNQLTGVLPASLYGLKMLKEMVLARNIFSGQLSSAIGQLPDLKKFSISVNSISGALPLELGALQNLEFLDFHANTLSGSIPATFVAILHNNNLTGNIKETFKGCKNLTELDLRDNHLHDDIPHYLAELPLAVWRHSSRLFNCQNIVTLDLSSNYLTGHIPRAISQLSFLNSLDLSHNQLSGAIPAEICVGFENEAHPDSEFFQHHGFLDLSYNRLHGHIPIEIKNCATVTVLNLHGNFLNGTTPPELGDIKILATINLSFSVLVDPMLPWSAPLLQLQVLDLSGNVLTGTLSKSLLCKDDLLHLHQLFSGNLDDSISNFTQLSSLDVHNNNLNESLPSALSDLRSLNYLDLSSNNFHGAIPCGICNIYGLTFANFSANHIGMDSLAEADCAAAGICIGNDIDRMAIHSSHRVLRATITCVILAAIAVLILLVVYLIWKRLRSKPLAPVTARKSNASVEPTSSDVLLEKKSREPLSINVATFEHTLLRVTADDILKATENFSKMHIKRLHGGHQFQGDRGFLAEMETNVSSLWQEQMLCVLSIARDCTVDEPWKGPTMMEVVKGLKMAQTMECGLPPPVVKVCRNI</sequence>
<evidence type="ECO:0000256" key="5">
    <source>
        <dbReference type="ARBA" id="ARBA00022737"/>
    </source>
</evidence>
<evidence type="ECO:0000256" key="7">
    <source>
        <dbReference type="ARBA" id="ARBA00022840"/>
    </source>
</evidence>
<feature type="chain" id="PRO_5023921185" description="Leucine-rich repeat-containing N-terminal plant-type domain-containing protein" evidence="12">
    <location>
        <begin position="32"/>
        <end position="715"/>
    </location>
</feature>
<dbReference type="SUPFAM" id="SSF52058">
    <property type="entry name" value="L domain-like"/>
    <property type="match status" value="2"/>
</dbReference>
<keyword evidence="8 11" id="KW-1133">Transmembrane helix</keyword>
<dbReference type="Gene3D" id="3.80.10.10">
    <property type="entry name" value="Ribonuclease Inhibitor"/>
    <property type="match status" value="5"/>
</dbReference>
<keyword evidence="3 11" id="KW-0812">Transmembrane</keyword>
<dbReference type="AlphaFoldDB" id="A0A5J9U0X1"/>
<name>A0A5J9U0X1_9POAL</name>